<dbReference type="Proteomes" id="UP000825890">
    <property type="component" value="Unassembled WGS sequence"/>
</dbReference>
<feature type="compositionally biased region" description="Polar residues" evidence="1">
    <location>
        <begin position="177"/>
        <end position="186"/>
    </location>
</feature>
<gene>
    <name evidence="2" type="ORF">CKM354_000661900</name>
</gene>
<protein>
    <submittedName>
        <fullName evidence="2">Uncharacterized protein</fullName>
    </submittedName>
</protein>
<dbReference type="AlphaFoldDB" id="A0A9P3CIJ1"/>
<reference evidence="2 3" key="1">
    <citation type="submission" date="2021-01" db="EMBL/GenBank/DDBJ databases">
        <title>Cercospora kikuchii MAFF 305040 whole genome shotgun sequence.</title>
        <authorList>
            <person name="Kashiwa T."/>
            <person name="Suzuki T."/>
        </authorList>
    </citation>
    <scope>NUCLEOTIDE SEQUENCE [LARGE SCALE GENOMIC DNA]</scope>
    <source>
        <strain evidence="2 3">MAFF 305040</strain>
    </source>
</reference>
<organism evidence="2 3">
    <name type="scientific">Cercospora kikuchii</name>
    <dbReference type="NCBI Taxonomy" id="84275"/>
    <lineage>
        <taxon>Eukaryota</taxon>
        <taxon>Fungi</taxon>
        <taxon>Dikarya</taxon>
        <taxon>Ascomycota</taxon>
        <taxon>Pezizomycotina</taxon>
        <taxon>Dothideomycetes</taxon>
        <taxon>Dothideomycetidae</taxon>
        <taxon>Mycosphaerellales</taxon>
        <taxon>Mycosphaerellaceae</taxon>
        <taxon>Cercospora</taxon>
    </lineage>
</organism>
<feature type="region of interest" description="Disordered" evidence="1">
    <location>
        <begin position="404"/>
        <end position="447"/>
    </location>
</feature>
<dbReference type="EMBL" id="BOLY01000004">
    <property type="protein sequence ID" value="GIZ43391.1"/>
    <property type="molecule type" value="Genomic_DNA"/>
</dbReference>
<accession>A0A9P3CIJ1</accession>
<feature type="region of interest" description="Disordered" evidence="1">
    <location>
        <begin position="93"/>
        <end position="377"/>
    </location>
</feature>
<proteinExistence type="predicted"/>
<comment type="caution">
    <text evidence="2">The sequence shown here is derived from an EMBL/GenBank/DDBJ whole genome shotgun (WGS) entry which is preliminary data.</text>
</comment>
<evidence type="ECO:0000313" key="3">
    <source>
        <dbReference type="Proteomes" id="UP000825890"/>
    </source>
</evidence>
<dbReference type="RefSeq" id="XP_044657878.1">
    <property type="nucleotide sequence ID" value="XM_044801943.1"/>
</dbReference>
<name>A0A9P3CIJ1_9PEZI</name>
<feature type="compositionally biased region" description="Basic and acidic residues" evidence="1">
    <location>
        <begin position="268"/>
        <end position="277"/>
    </location>
</feature>
<keyword evidence="3" id="KW-1185">Reference proteome</keyword>
<evidence type="ECO:0000313" key="2">
    <source>
        <dbReference type="EMBL" id="GIZ43391.1"/>
    </source>
</evidence>
<dbReference type="GeneID" id="68292194"/>
<evidence type="ECO:0000256" key="1">
    <source>
        <dbReference type="SAM" id="MobiDB-lite"/>
    </source>
</evidence>
<sequence length="731" mass="80594">MAPYNDPNRERAFQKVLTDISASQKKRDGRYEDLAAQLDSLAENIEEHQLLIKPLGKPVSTPSAEQLRKMIMATFGGIEVFTAPMQALTAKQKEQYLESPSPELQTPRKLTAKERTAKDQANRESPLAPFTLTGEPSEGTAKQSGFLVEASTTDVDGTRPTEVVRKASTKIRLHAGKTQSRSTNSMLDRDASREIANSQGSDVSLNEHDSGAKKTTRGVVDLSDDAADLTSTHPLPQDIEPQASSPGKKRKAVTSAEGEEQRRPKKRVLVEGERRSNGEGNLDTLVSGTKRSADAALDEDEHRVAKRRTLLDQQADTTTESELGLIGRGKKRKAEAVQVDAEQLPNKRSAQFGNEPRSIETSLATENKGGRLGPTMTDASQLTEKQDANHGAAGQHALQLARENDTPQAGVVASANEGSRSGGSAGLPSAPAQAATITDDPLSPETMRKAKLGLGPKYPFDLRQGEDLPMQVASMMSKIRTIASIIDEDTGLTKTPPSLMPDPDRTTSCLYERMFCANNASWRDNANIFLSKGSNTVEVLLSGLIGAALYDRVWSQPLPWQTAQDFLAEWSDALPIAHDWQQYTQNKLPLEFFIFQISADRLKDESDFDLKRIQPLAREHAESVFMSLIPQLRHMNARLNIQDRLRQDVLELLTELFANALKVRGRLEAAPADYEYIWPHSGTEFERWRMKEVRGHDQGGNVVERTMACLIPAIRMQDPARIMTKAQVFGC</sequence>
<feature type="compositionally biased region" description="Polar residues" evidence="1">
    <location>
        <begin position="311"/>
        <end position="321"/>
    </location>
</feature>
<feature type="compositionally biased region" description="Polar residues" evidence="1">
    <location>
        <begin position="195"/>
        <end position="204"/>
    </location>
</feature>
<feature type="compositionally biased region" description="Basic and acidic residues" evidence="1">
    <location>
        <begin position="156"/>
        <end position="165"/>
    </location>
</feature>
<dbReference type="OrthoDB" id="3650969at2759"/>
<feature type="compositionally biased region" description="Basic and acidic residues" evidence="1">
    <location>
        <begin position="111"/>
        <end position="122"/>
    </location>
</feature>